<gene>
    <name evidence="6" type="ORF">EPA93_16785</name>
</gene>
<evidence type="ECO:0000313" key="7">
    <source>
        <dbReference type="Proteomes" id="UP000290365"/>
    </source>
</evidence>
<organism evidence="6 7">
    <name type="scientific">Ktedonosporobacter rubrisoli</name>
    <dbReference type="NCBI Taxonomy" id="2509675"/>
    <lineage>
        <taxon>Bacteria</taxon>
        <taxon>Bacillati</taxon>
        <taxon>Chloroflexota</taxon>
        <taxon>Ktedonobacteria</taxon>
        <taxon>Ktedonobacterales</taxon>
        <taxon>Ktedonosporobacteraceae</taxon>
        <taxon>Ktedonosporobacter</taxon>
    </lineage>
</organism>
<proteinExistence type="predicted"/>
<keyword evidence="4 5" id="KW-0472">Membrane</keyword>
<evidence type="ECO:0000256" key="2">
    <source>
        <dbReference type="ARBA" id="ARBA00022692"/>
    </source>
</evidence>
<dbReference type="Gene3D" id="1.20.1560.10">
    <property type="entry name" value="ABC transporter type 1, transmembrane domain"/>
    <property type="match status" value="1"/>
</dbReference>
<dbReference type="OrthoDB" id="9806127at2"/>
<evidence type="ECO:0000256" key="3">
    <source>
        <dbReference type="ARBA" id="ARBA00022989"/>
    </source>
</evidence>
<protein>
    <recommendedName>
        <fullName evidence="8">ABC transmembrane type-1 domain-containing protein</fullName>
    </recommendedName>
</protein>
<keyword evidence="2 5" id="KW-0812">Transmembrane</keyword>
<evidence type="ECO:0000313" key="6">
    <source>
        <dbReference type="EMBL" id="QBD77556.1"/>
    </source>
</evidence>
<dbReference type="GO" id="GO:0005886">
    <property type="term" value="C:plasma membrane"/>
    <property type="evidence" value="ECO:0007669"/>
    <property type="project" value="UniProtKB-SubCell"/>
</dbReference>
<dbReference type="AlphaFoldDB" id="A0A4P6JRV3"/>
<name>A0A4P6JRV3_KTERU</name>
<dbReference type="GO" id="GO:0005524">
    <property type="term" value="F:ATP binding"/>
    <property type="evidence" value="ECO:0007669"/>
    <property type="project" value="InterPro"/>
</dbReference>
<evidence type="ECO:0008006" key="8">
    <source>
        <dbReference type="Google" id="ProtNLM"/>
    </source>
</evidence>
<keyword evidence="3 5" id="KW-1133">Transmembrane helix</keyword>
<dbReference type="EMBL" id="CP035758">
    <property type="protein sequence ID" value="QBD77556.1"/>
    <property type="molecule type" value="Genomic_DNA"/>
</dbReference>
<evidence type="ECO:0000256" key="4">
    <source>
        <dbReference type="ARBA" id="ARBA00023136"/>
    </source>
</evidence>
<dbReference type="InterPro" id="IPR036640">
    <property type="entry name" value="ABC1_TM_sf"/>
</dbReference>
<accession>A0A4P6JRV3</accession>
<evidence type="ECO:0000256" key="5">
    <source>
        <dbReference type="SAM" id="Phobius"/>
    </source>
</evidence>
<reference evidence="6 7" key="1">
    <citation type="submission" date="2019-01" db="EMBL/GenBank/DDBJ databases">
        <title>Ktedonosporobacter rubrisoli SCAWS-G2.</title>
        <authorList>
            <person name="Huang Y."/>
            <person name="Yan B."/>
        </authorList>
    </citation>
    <scope>NUCLEOTIDE SEQUENCE [LARGE SCALE GENOMIC DNA]</scope>
    <source>
        <strain evidence="6 7">SCAWS-G2</strain>
    </source>
</reference>
<keyword evidence="7" id="KW-1185">Reference proteome</keyword>
<dbReference type="RefSeq" id="WP_129888611.1">
    <property type="nucleotide sequence ID" value="NZ_CP035758.1"/>
</dbReference>
<dbReference type="KEGG" id="kbs:EPA93_16785"/>
<dbReference type="SUPFAM" id="SSF90123">
    <property type="entry name" value="ABC transporter transmembrane region"/>
    <property type="match status" value="1"/>
</dbReference>
<evidence type="ECO:0000256" key="1">
    <source>
        <dbReference type="ARBA" id="ARBA00004651"/>
    </source>
</evidence>
<dbReference type="Proteomes" id="UP000290365">
    <property type="component" value="Chromosome"/>
</dbReference>
<sequence length="180" mass="21083">MQERLGNRVQSMILHKVETLDLTFFENADFYDELRNASDESIYKPMQMISQVFDVLKTVMTLFSRLALLLSLAWWLAMSALLMPIPSFLSSSRYGWHSYQKMCRQSPQRRRLHYLVRLMTTDTYNKEIKLFNLGPFFSTSMTRWPRSCINRTGKLWCRVPWSVLAGAASLPWPMQPSPST</sequence>
<feature type="transmembrane region" description="Helical" evidence="5">
    <location>
        <begin position="62"/>
        <end position="83"/>
    </location>
</feature>
<comment type="subcellular location">
    <subcellularLocation>
        <location evidence="1">Cell membrane</location>
        <topology evidence="1">Multi-pass membrane protein</topology>
    </subcellularLocation>
</comment>